<organism evidence="8 9">
    <name type="scientific">Mycobacterium liflandii (strain 128FXT)</name>
    <dbReference type="NCBI Taxonomy" id="459424"/>
    <lineage>
        <taxon>Bacteria</taxon>
        <taxon>Bacillati</taxon>
        <taxon>Actinomycetota</taxon>
        <taxon>Actinomycetes</taxon>
        <taxon>Mycobacteriales</taxon>
        <taxon>Mycobacteriaceae</taxon>
        <taxon>Mycobacterium</taxon>
        <taxon>Mycobacterium ulcerans group</taxon>
    </lineage>
</organism>
<dbReference type="SUPFAM" id="SSF55124">
    <property type="entry name" value="Nitrite/Sulfite reductase N-terminal domain-like"/>
    <property type="match status" value="2"/>
</dbReference>
<gene>
    <name evidence="8" type="ordered locus">MULP_02766</name>
</gene>
<feature type="domain" description="Nitrite/Sulfite reductase ferredoxin-like" evidence="7">
    <location>
        <begin position="218"/>
        <end position="272"/>
    </location>
</feature>
<dbReference type="NCBIfam" id="TIGR02435">
    <property type="entry name" value="CobG"/>
    <property type="match status" value="1"/>
</dbReference>
<dbReference type="GO" id="GO:0016491">
    <property type="term" value="F:oxidoreductase activity"/>
    <property type="evidence" value="ECO:0007669"/>
    <property type="project" value="UniProtKB-KW"/>
</dbReference>
<dbReference type="GO" id="GO:0051539">
    <property type="term" value="F:4 iron, 4 sulfur cluster binding"/>
    <property type="evidence" value="ECO:0007669"/>
    <property type="project" value="UniProtKB-KW"/>
</dbReference>
<evidence type="ECO:0000313" key="8">
    <source>
        <dbReference type="EMBL" id="AGC62545.1"/>
    </source>
</evidence>
<evidence type="ECO:0000256" key="3">
    <source>
        <dbReference type="ARBA" id="ARBA00022723"/>
    </source>
</evidence>
<keyword evidence="1" id="KW-0004">4Fe-4S</keyword>
<proteinExistence type="predicted"/>
<keyword evidence="6" id="KW-0411">Iron-sulfur</keyword>
<dbReference type="InterPro" id="IPR036136">
    <property type="entry name" value="Nit/Sulf_reduc_fer-like_dom_sf"/>
</dbReference>
<dbReference type="InterPro" id="IPR012798">
    <property type="entry name" value="Cbl_synth_CobG-like"/>
</dbReference>
<dbReference type="HOGENOM" id="CLU_479677_0_0_11"/>
<dbReference type="AlphaFoldDB" id="L7V7K1"/>
<dbReference type="InterPro" id="IPR005117">
    <property type="entry name" value="NiRdtase/SiRdtase_haem-b_fer"/>
</dbReference>
<reference evidence="8 9" key="1">
    <citation type="journal article" date="2013" name="J. Bacteriol.">
        <title>Complete Genome Sequence of the Frog Pathogen Mycobacterium ulcerans Ecovar Liflandii.</title>
        <authorList>
            <person name="Tobias N.J."/>
            <person name="Doig K.D."/>
            <person name="Medema M.H."/>
            <person name="Chen H."/>
            <person name="Haring V."/>
            <person name="Moore R."/>
            <person name="Seemann T."/>
            <person name="Stinear T.P."/>
        </authorList>
    </citation>
    <scope>NUCLEOTIDE SEQUENCE [LARGE SCALE GENOMIC DNA]</scope>
    <source>
        <strain evidence="8 9">128FXT</strain>
    </source>
</reference>
<dbReference type="PANTHER" id="PTHR32439">
    <property type="entry name" value="FERREDOXIN--NITRITE REDUCTASE, CHLOROPLASTIC"/>
    <property type="match status" value="1"/>
</dbReference>
<keyword evidence="3" id="KW-0479">Metal-binding</keyword>
<evidence type="ECO:0000256" key="5">
    <source>
        <dbReference type="ARBA" id="ARBA00023004"/>
    </source>
</evidence>
<dbReference type="InterPro" id="IPR051329">
    <property type="entry name" value="NIR_SIR_4Fe-4S"/>
</dbReference>
<evidence type="ECO:0000256" key="1">
    <source>
        <dbReference type="ARBA" id="ARBA00022485"/>
    </source>
</evidence>
<keyword evidence="2" id="KW-0349">Heme</keyword>
<dbReference type="PANTHER" id="PTHR32439:SF9">
    <property type="entry name" value="BLR3264 PROTEIN"/>
    <property type="match status" value="1"/>
</dbReference>
<dbReference type="GO" id="GO:0046872">
    <property type="term" value="F:metal ion binding"/>
    <property type="evidence" value="ECO:0007669"/>
    <property type="project" value="UniProtKB-KW"/>
</dbReference>
<dbReference type="EMBL" id="CP003899">
    <property type="protein sequence ID" value="AGC62545.1"/>
    <property type="molecule type" value="Genomic_DNA"/>
</dbReference>
<evidence type="ECO:0000259" key="7">
    <source>
        <dbReference type="Pfam" id="PF03460"/>
    </source>
</evidence>
<accession>L7V7K1</accession>
<name>L7V7K1_MYCL1</name>
<keyword evidence="9" id="KW-1185">Reference proteome</keyword>
<dbReference type="KEGG" id="mli:MULP_02766"/>
<sequence length="568" mass="59991">MWALWGTALRATVDALASIGSDDPAVIGASIARATELVQTVRAAGLTVYVTLFEGALGQALAAAGHREQARARLEEAIALGRSTEMCFYEAELLRLRAHTQDDPATRSSELAAALDLARRQGTPLYELRAALDDFELRGGPPARRSWKLSTGCPPIARCPNWRVLAACWPEPLRGSPHFRGRTRSRLIRRACCVPYREQVTRARDADACPGALQVHQAADGALVRVRLPGGRLTADQLAALARASNELASATLELTARGNLQLRAITDVMAVADAIANAGLLPSPTHERVRNIVASPLSGRVGGLADLQSWVGELDAAICAEPLLAQLGGRFWFSIDDGRADVSGLGADVGVHVLADGCAVLLDGRDTGVRLAPDDVVPTLTELAVRFTQMRGNFWRVNELIDPSVLVPGAAPGSRFPAVTKAPVGWIPQRDGRVTLGAAVPLGILPARVAEFLAAIEAPIAITPWRSVLVFDLDEAIADTALRVLAPLGLVFDENSPWLNVSACTGSPGCASSAADVRADAALSVRTEAAASGVHRHFVGCERACGSPLAGEVLVATAQGYRLLRKA</sequence>
<evidence type="ECO:0000313" key="9">
    <source>
        <dbReference type="Proteomes" id="UP000011157"/>
    </source>
</evidence>
<dbReference type="InterPro" id="IPR045854">
    <property type="entry name" value="NO2/SO3_Rdtase_4Fe4S_sf"/>
</dbReference>
<keyword evidence="4" id="KW-0560">Oxidoreductase</keyword>
<protein>
    <submittedName>
        <fullName evidence="8">Cobalamin biosynthesis protein</fullName>
    </submittedName>
</protein>
<dbReference type="Gene3D" id="3.30.413.10">
    <property type="entry name" value="Sulfite Reductase Hemoprotein, domain 1"/>
    <property type="match status" value="1"/>
</dbReference>
<evidence type="ECO:0000256" key="6">
    <source>
        <dbReference type="ARBA" id="ARBA00023014"/>
    </source>
</evidence>
<evidence type="ECO:0000256" key="2">
    <source>
        <dbReference type="ARBA" id="ARBA00022617"/>
    </source>
</evidence>
<dbReference type="Pfam" id="PF03460">
    <property type="entry name" value="NIR_SIR_ferr"/>
    <property type="match status" value="1"/>
</dbReference>
<keyword evidence="5" id="KW-0408">Iron</keyword>
<dbReference type="PATRIC" id="fig|459424.11.peg.2854"/>
<dbReference type="Proteomes" id="UP000011157">
    <property type="component" value="Chromosome"/>
</dbReference>
<dbReference type="Gene3D" id="3.90.480.10">
    <property type="entry name" value="Sulfite Reductase Hemoprotein,Domain 2"/>
    <property type="match status" value="1"/>
</dbReference>
<evidence type="ECO:0000256" key="4">
    <source>
        <dbReference type="ARBA" id="ARBA00023002"/>
    </source>
</evidence>